<dbReference type="AlphaFoldDB" id="V5U0Y5"/>
<dbReference type="Proteomes" id="UP000018545">
    <property type="component" value="Chromosome"/>
</dbReference>
<accession>V5U0Y5</accession>
<proteinExistence type="predicted"/>
<sequence length="48" mass="5598">MVNTKGFIHQFPVHWTEGENNLIQCNMKLIAENERNGKEQTLIAKNEE</sequence>
<evidence type="ECO:0000313" key="2">
    <source>
        <dbReference type="Proteomes" id="UP000018545"/>
    </source>
</evidence>
<protein>
    <submittedName>
        <fullName evidence="1">Uncharacterized protein</fullName>
    </submittedName>
</protein>
<dbReference type="EMBL" id="CP006731">
    <property type="protein sequence ID" value="AHB70625.1"/>
    <property type="molecule type" value="Genomic_DNA"/>
</dbReference>
<evidence type="ECO:0000313" key="1">
    <source>
        <dbReference type="EMBL" id="AHB70625.1"/>
    </source>
</evidence>
<gene>
    <name evidence="1" type="ORF">P262_03171</name>
</gene>
<dbReference type="HOGENOM" id="CLU_203302_0_0_6"/>
<name>V5U0Y5_9ENTR</name>
<organism evidence="1 2">
    <name type="scientific">Cronobacter malonaticus</name>
    <dbReference type="NCBI Taxonomy" id="413503"/>
    <lineage>
        <taxon>Bacteria</taxon>
        <taxon>Pseudomonadati</taxon>
        <taxon>Pseudomonadota</taxon>
        <taxon>Gammaproteobacteria</taxon>
        <taxon>Enterobacterales</taxon>
        <taxon>Enterobacteriaceae</taxon>
        <taxon>Cronobacter</taxon>
    </lineage>
</organism>
<reference evidence="1 2" key="1">
    <citation type="journal article" date="2014" name="Genome Announc.">
        <title>Complete Genome Sequence of Cronobacter sakazakii Strain CMCC 45402.</title>
        <authorList>
            <person name="Zhao Z."/>
            <person name="Wang L."/>
            <person name="Wang B."/>
            <person name="Liang H."/>
            <person name="Ye Q."/>
            <person name="Zeng M."/>
        </authorList>
    </citation>
    <scope>NUCLEOTIDE SEQUENCE [LARGE SCALE GENOMIC DNA]</scope>
    <source>
        <strain evidence="2">45402</strain>
    </source>
</reference>
<dbReference type="KEGG" id="csi:P262_03171"/>